<evidence type="ECO:0000313" key="4">
    <source>
        <dbReference type="Proteomes" id="UP000288943"/>
    </source>
</evidence>
<evidence type="ECO:0000256" key="2">
    <source>
        <dbReference type="ARBA" id="ARBA00022801"/>
    </source>
</evidence>
<name>A0A410WXQ5_9BACL</name>
<dbReference type="SUPFAM" id="SSF53474">
    <property type="entry name" value="alpha/beta-Hydrolases"/>
    <property type="match status" value="1"/>
</dbReference>
<dbReference type="GO" id="GO:0016788">
    <property type="term" value="F:hydrolase activity, acting on ester bonds"/>
    <property type="evidence" value="ECO:0007669"/>
    <property type="project" value="TreeGrafter"/>
</dbReference>
<dbReference type="GeneID" id="95376241"/>
<evidence type="ECO:0000313" key="3">
    <source>
        <dbReference type="EMBL" id="QAV19031.1"/>
    </source>
</evidence>
<dbReference type="InterPro" id="IPR000801">
    <property type="entry name" value="Esterase-like"/>
</dbReference>
<dbReference type="Pfam" id="PF00756">
    <property type="entry name" value="Esterase"/>
    <property type="match status" value="1"/>
</dbReference>
<dbReference type="EMBL" id="CP026520">
    <property type="protein sequence ID" value="QAV19031.1"/>
    <property type="molecule type" value="Genomic_DNA"/>
</dbReference>
<dbReference type="InterPro" id="IPR052558">
    <property type="entry name" value="Siderophore_Hydrolase_D"/>
</dbReference>
<keyword evidence="2 3" id="KW-0378">Hydrolase</keyword>
<dbReference type="OrthoDB" id="9784036at2"/>
<evidence type="ECO:0000256" key="1">
    <source>
        <dbReference type="ARBA" id="ARBA00005622"/>
    </source>
</evidence>
<protein>
    <submittedName>
        <fullName evidence="3">Alpha/beta hydrolase</fullName>
    </submittedName>
</protein>
<dbReference type="InterPro" id="IPR029058">
    <property type="entry name" value="AB_hydrolase_fold"/>
</dbReference>
<dbReference type="RefSeq" id="WP_042225759.1">
    <property type="nucleotide sequence ID" value="NZ_CP026520.1"/>
</dbReference>
<dbReference type="Proteomes" id="UP000288943">
    <property type="component" value="Chromosome"/>
</dbReference>
<dbReference type="PANTHER" id="PTHR40841">
    <property type="entry name" value="SIDEROPHORE TRIACETYLFUSARININE C ESTERASE"/>
    <property type="match status" value="1"/>
</dbReference>
<dbReference type="KEGG" id="pchi:PC41400_15620"/>
<organism evidence="3 4">
    <name type="scientific">Paenibacillus chitinolyticus</name>
    <dbReference type="NCBI Taxonomy" id="79263"/>
    <lineage>
        <taxon>Bacteria</taxon>
        <taxon>Bacillati</taxon>
        <taxon>Bacillota</taxon>
        <taxon>Bacilli</taxon>
        <taxon>Bacillales</taxon>
        <taxon>Paenibacillaceae</taxon>
        <taxon>Paenibacillus</taxon>
    </lineage>
</organism>
<sequence length="300" mass="33244">MSTINREYAEPGGAAAGVLERVTMPRSEQRTMRSRAENREYRIFIAVPEGEAPPSGFPVVYVLDANSVFGTMVEAVRVQSRAPERTGVIPAIVVGIGYPTDGPFHPARHYDFTREIRLEDLPFKLRAGERPEHGGAEAFMAFIEDELKPRIEETYPVDRRRQTIFGHSLGGLFVLHMLYAKPEAFQCYVAGSPSIHWNKQVLLEEERAFASKLSASAGESTGETADIKLFLAIGELEKSHHTGGGENAAELCERLSALSEYGMVTEFKEFEGEGHVSVLPPLISRAVRFALRPEPADRQV</sequence>
<proteinExistence type="inferred from homology"/>
<accession>A0A410WXQ5</accession>
<dbReference type="PANTHER" id="PTHR40841:SF2">
    <property type="entry name" value="SIDEROPHORE-DEGRADING ESTERASE (EUROFUNG)"/>
    <property type="match status" value="1"/>
</dbReference>
<dbReference type="AlphaFoldDB" id="A0A410WXQ5"/>
<dbReference type="Gene3D" id="3.40.50.1820">
    <property type="entry name" value="alpha/beta hydrolase"/>
    <property type="match status" value="1"/>
</dbReference>
<gene>
    <name evidence="3" type="ORF">PC41400_15620</name>
</gene>
<reference evidence="3 4" key="1">
    <citation type="submission" date="2018-01" db="EMBL/GenBank/DDBJ databases">
        <title>The whole genome sequencing and assembly of Paenibacillus chitinolyticus KCCM 41400 strain.</title>
        <authorList>
            <person name="Kim J.-Y."/>
            <person name="Park M.-K."/>
            <person name="Lee Y.-J."/>
            <person name="Yi H."/>
            <person name="Bahn Y.-S."/>
            <person name="Kim J.F."/>
            <person name="Lee D.-W."/>
        </authorList>
    </citation>
    <scope>NUCLEOTIDE SEQUENCE [LARGE SCALE GENOMIC DNA]</scope>
    <source>
        <strain evidence="3 4">KCCM 41400</strain>
    </source>
</reference>
<comment type="similarity">
    <text evidence="1">Belongs to the esterase D family.</text>
</comment>